<proteinExistence type="predicted"/>
<evidence type="ECO:0000256" key="1">
    <source>
        <dbReference type="SAM" id="MobiDB-lite"/>
    </source>
</evidence>
<keyword evidence="2" id="KW-1133">Transmembrane helix</keyword>
<reference evidence="3 4" key="1">
    <citation type="submission" date="2020-04" db="EMBL/GenBank/DDBJ databases">
        <title>MicrobeNet Type strains.</title>
        <authorList>
            <person name="Nicholson A.C."/>
        </authorList>
    </citation>
    <scope>NUCLEOTIDE SEQUENCE [LARGE SCALE GENOMIC DNA]</scope>
    <source>
        <strain evidence="3 4">DSM 40738</strain>
    </source>
</reference>
<feature type="region of interest" description="Disordered" evidence="1">
    <location>
        <begin position="1"/>
        <end position="29"/>
    </location>
</feature>
<evidence type="ECO:0000256" key="2">
    <source>
        <dbReference type="SAM" id="Phobius"/>
    </source>
</evidence>
<keyword evidence="2" id="KW-0472">Membrane</keyword>
<gene>
    <name evidence="3" type="ORF">HGA06_16260</name>
</gene>
<keyword evidence="2" id="KW-0812">Transmembrane</keyword>
<dbReference type="AlphaFoldDB" id="A0AA44DFS7"/>
<feature type="transmembrane region" description="Helical" evidence="2">
    <location>
        <begin position="35"/>
        <end position="54"/>
    </location>
</feature>
<organism evidence="3 4">
    <name type="scientific">Streptomyces somaliensis (strain ATCC 33201 / DSM 40738 / JCM 12659 / KCTC 9044 / NCTC 11332 / NRRL B-12077 / IP 733)</name>
    <dbReference type="NCBI Taxonomy" id="1134445"/>
    <lineage>
        <taxon>Bacteria</taxon>
        <taxon>Bacillati</taxon>
        <taxon>Actinomycetota</taxon>
        <taxon>Actinomycetes</taxon>
        <taxon>Kitasatosporales</taxon>
        <taxon>Streptomycetaceae</taxon>
        <taxon>Streptomyces</taxon>
    </lineage>
</organism>
<keyword evidence="4" id="KW-1185">Reference proteome</keyword>
<evidence type="ECO:0000313" key="4">
    <source>
        <dbReference type="Proteomes" id="UP000570003"/>
    </source>
</evidence>
<dbReference type="RefSeq" id="WP_168439827.1">
    <property type="nucleotide sequence ID" value="NZ_JAAXOU010000201.1"/>
</dbReference>
<comment type="caution">
    <text evidence="3">The sequence shown here is derived from an EMBL/GenBank/DDBJ whole genome shotgun (WGS) entry which is preliminary data.</text>
</comment>
<sequence>MSALTPTRTRPTAPAPGVGGDTGARTGPSGARARLPWWALALSAAAFAALFLLAGPGQARAADGEPAVGRFLDWARHAVIP</sequence>
<name>A0AA44DFS7_STRE0</name>
<protein>
    <submittedName>
        <fullName evidence="3">Uncharacterized protein</fullName>
    </submittedName>
</protein>
<dbReference type="Proteomes" id="UP000570003">
    <property type="component" value="Unassembled WGS sequence"/>
</dbReference>
<dbReference type="EMBL" id="JAAXOU010000201">
    <property type="protein sequence ID" value="NKY15648.1"/>
    <property type="molecule type" value="Genomic_DNA"/>
</dbReference>
<feature type="compositionally biased region" description="Low complexity" evidence="1">
    <location>
        <begin position="1"/>
        <end position="16"/>
    </location>
</feature>
<evidence type="ECO:0000313" key="3">
    <source>
        <dbReference type="EMBL" id="NKY15648.1"/>
    </source>
</evidence>
<accession>A0AA44DFS7</accession>